<reference evidence="1 2" key="1">
    <citation type="submission" date="2018-01" db="EMBL/GenBank/DDBJ databases">
        <title>Genome Sequencing and Assembly of Anaerobacter polyendosporus strain CT4.</title>
        <authorList>
            <person name="Tachaapaikoon C."/>
            <person name="Sutheeworapong S."/>
            <person name="Jenjaroenpun P."/>
            <person name="Wongsurawat T."/>
            <person name="Nookeaw I."/>
            <person name="Cheawchanlertfa P."/>
            <person name="Kosugi A."/>
            <person name="Cheevadhanarak S."/>
            <person name="Ratanakhanokchai K."/>
        </authorList>
    </citation>
    <scope>NUCLEOTIDE SEQUENCE [LARGE SCALE GENOMIC DNA]</scope>
    <source>
        <strain evidence="1 2">CT4</strain>
    </source>
</reference>
<dbReference type="Gene3D" id="3.90.1200.10">
    <property type="match status" value="1"/>
</dbReference>
<keyword evidence="2" id="KW-1185">Reference proteome</keyword>
<dbReference type="KEGG" id="cmah:C1I91_06420"/>
<dbReference type="InterPro" id="IPR047175">
    <property type="entry name" value="CotS-like"/>
</dbReference>
<evidence type="ECO:0000313" key="2">
    <source>
        <dbReference type="Proteomes" id="UP000286268"/>
    </source>
</evidence>
<accession>A0A410DPZ8</accession>
<dbReference type="Proteomes" id="UP000286268">
    <property type="component" value="Chromosome"/>
</dbReference>
<dbReference type="EMBL" id="CP025746">
    <property type="protein sequence ID" value="QAA31303.1"/>
    <property type="molecule type" value="Genomic_DNA"/>
</dbReference>
<dbReference type="PANTHER" id="PTHR39179">
    <property type="entry name" value="SPORE COAT PROTEIN I"/>
    <property type="match status" value="1"/>
</dbReference>
<keyword evidence="1" id="KW-0946">Virion</keyword>
<organism evidence="1 2">
    <name type="scientific">Clostridium manihotivorum</name>
    <dbReference type="NCBI Taxonomy" id="2320868"/>
    <lineage>
        <taxon>Bacteria</taxon>
        <taxon>Bacillati</taxon>
        <taxon>Bacillota</taxon>
        <taxon>Clostridia</taxon>
        <taxon>Eubacteriales</taxon>
        <taxon>Clostridiaceae</taxon>
        <taxon>Clostridium</taxon>
    </lineage>
</organism>
<dbReference type="OrthoDB" id="1928514at2"/>
<evidence type="ECO:0000313" key="1">
    <source>
        <dbReference type="EMBL" id="QAA31303.1"/>
    </source>
</evidence>
<dbReference type="PANTHER" id="PTHR39179:SF1">
    <property type="entry name" value="SPORE COAT PROTEIN I"/>
    <property type="match status" value="1"/>
</dbReference>
<gene>
    <name evidence="1" type="ORF">C1I91_06420</name>
</gene>
<dbReference type="AlphaFoldDB" id="A0A410DPZ8"/>
<dbReference type="RefSeq" id="WP_128212113.1">
    <property type="nucleotide sequence ID" value="NZ_CP025746.1"/>
</dbReference>
<name>A0A410DPZ8_9CLOT</name>
<proteinExistence type="predicted"/>
<sequence>MDSLKDYLEKRGVLISTKQREGSLLEQYSEYNILEQIDIICELHRKIKDGEGIYLLRLQSNIGKEMEECKVQVKRLKKMIYSVQGDGIKDEFDKELIYSGPKEIERAERCIKFVEEASYIKLIKRSMKNNELCLTNCESMNLWKEDYIYIFDTSKLCFNMVEWDLITYLNKIKRRGINIDYGEAIDYFVKQSGLDNNSENYIKAMISYPYGYMKICERRREGKKKWSSEEYRKKLLEARLKDGYSLV</sequence>
<protein>
    <submittedName>
        <fullName evidence="1">Spore coat protein</fullName>
    </submittedName>
</protein>
<dbReference type="GO" id="GO:0042601">
    <property type="term" value="C:endospore-forming forespore"/>
    <property type="evidence" value="ECO:0007669"/>
    <property type="project" value="TreeGrafter"/>
</dbReference>
<keyword evidence="1" id="KW-0167">Capsid protein</keyword>